<evidence type="ECO:0000313" key="3">
    <source>
        <dbReference type="Proteomes" id="UP000036947"/>
    </source>
</evidence>
<dbReference type="GO" id="GO:0004568">
    <property type="term" value="F:chitinase activity"/>
    <property type="evidence" value="ECO:0007669"/>
    <property type="project" value="TreeGrafter"/>
</dbReference>
<organism evidence="2 3">
    <name type="scientific">Tolypocladium ophioglossoides (strain CBS 100239)</name>
    <name type="common">Snaketongue truffleclub</name>
    <name type="synonym">Elaphocordyceps ophioglossoides</name>
    <dbReference type="NCBI Taxonomy" id="1163406"/>
    <lineage>
        <taxon>Eukaryota</taxon>
        <taxon>Fungi</taxon>
        <taxon>Dikarya</taxon>
        <taxon>Ascomycota</taxon>
        <taxon>Pezizomycotina</taxon>
        <taxon>Sordariomycetes</taxon>
        <taxon>Hypocreomycetidae</taxon>
        <taxon>Hypocreales</taxon>
        <taxon>Ophiocordycipitaceae</taxon>
        <taxon>Tolypocladium</taxon>
    </lineage>
</organism>
<dbReference type="EMBL" id="LFRF01000069">
    <property type="protein sequence ID" value="KND86220.1"/>
    <property type="molecule type" value="Genomic_DNA"/>
</dbReference>
<dbReference type="PROSITE" id="PS51910">
    <property type="entry name" value="GH18_2"/>
    <property type="match status" value="1"/>
</dbReference>
<evidence type="ECO:0000259" key="1">
    <source>
        <dbReference type="PROSITE" id="PS51910"/>
    </source>
</evidence>
<dbReference type="PANTHER" id="PTHR11177">
    <property type="entry name" value="CHITINASE"/>
    <property type="match status" value="1"/>
</dbReference>
<dbReference type="AlphaFoldDB" id="A0A0L0MXL4"/>
<dbReference type="GO" id="GO:0008061">
    <property type="term" value="F:chitin binding"/>
    <property type="evidence" value="ECO:0007669"/>
    <property type="project" value="TreeGrafter"/>
</dbReference>
<comment type="caution">
    <text evidence="2">The sequence shown here is derived from an EMBL/GenBank/DDBJ whole genome shotgun (WGS) entry which is preliminary data.</text>
</comment>
<dbReference type="InterPro" id="IPR001223">
    <property type="entry name" value="Glyco_hydro18_cat"/>
</dbReference>
<dbReference type="SUPFAM" id="SSF51445">
    <property type="entry name" value="(Trans)glycosidases"/>
    <property type="match status" value="1"/>
</dbReference>
<dbReference type="Gene3D" id="3.20.20.80">
    <property type="entry name" value="Glycosidases"/>
    <property type="match status" value="1"/>
</dbReference>
<dbReference type="GO" id="GO:0005975">
    <property type="term" value="P:carbohydrate metabolic process"/>
    <property type="evidence" value="ECO:0007669"/>
    <property type="project" value="InterPro"/>
</dbReference>
<dbReference type="Pfam" id="PF00704">
    <property type="entry name" value="Glyco_hydro_18"/>
    <property type="match status" value="1"/>
</dbReference>
<dbReference type="Proteomes" id="UP000036947">
    <property type="component" value="Unassembled WGS sequence"/>
</dbReference>
<dbReference type="GO" id="GO:0005576">
    <property type="term" value="C:extracellular region"/>
    <property type="evidence" value="ECO:0007669"/>
    <property type="project" value="TreeGrafter"/>
</dbReference>
<dbReference type="OrthoDB" id="76388at2759"/>
<dbReference type="GO" id="GO:0006032">
    <property type="term" value="P:chitin catabolic process"/>
    <property type="evidence" value="ECO:0007669"/>
    <property type="project" value="TreeGrafter"/>
</dbReference>
<accession>A0A0L0MXL4</accession>
<evidence type="ECO:0000313" key="2">
    <source>
        <dbReference type="EMBL" id="KND86220.1"/>
    </source>
</evidence>
<sequence length="192" mass="21249">MGDWVSDGVDVDWEYPADETEASNFVLLLRAMRDELDTYAQQHAPGYHFILSIASLARPTHYKKLHLNRYQTSSTLLISCSFNLMAYDYAGSWDTGAAETIGSELVASYSYDPSSRELISYDTLEVVRAKVSWLEETGLASSMFWEASGGGTYDKSLIRSSFTALGSLDTGLNLLTYPNSQYANNAAGMQET</sequence>
<dbReference type="InterPro" id="IPR017853">
    <property type="entry name" value="GH"/>
</dbReference>
<feature type="domain" description="GH18" evidence="1">
    <location>
        <begin position="1"/>
        <end position="168"/>
    </location>
</feature>
<keyword evidence="3" id="KW-1185">Reference proteome</keyword>
<dbReference type="PANTHER" id="PTHR11177:SF317">
    <property type="entry name" value="CHITINASE 12-RELATED"/>
    <property type="match status" value="1"/>
</dbReference>
<protein>
    <submittedName>
        <fullName evidence="2">Endochitinase 1</fullName>
    </submittedName>
</protein>
<name>A0A0L0MXL4_TOLOC</name>
<dbReference type="STRING" id="1163406.A0A0L0MXL4"/>
<proteinExistence type="predicted"/>
<dbReference type="InterPro" id="IPR050314">
    <property type="entry name" value="Glycosyl_Hydrlase_18"/>
</dbReference>
<reference evidence="2 3" key="1">
    <citation type="journal article" date="2015" name="BMC Genomics">
        <title>The genome of the truffle-parasite Tolypocladium ophioglossoides and the evolution of antifungal peptaibiotics.</title>
        <authorList>
            <person name="Quandt C.A."/>
            <person name="Bushley K.E."/>
            <person name="Spatafora J.W."/>
        </authorList>
    </citation>
    <scope>NUCLEOTIDE SEQUENCE [LARGE SCALE GENOMIC DNA]</scope>
    <source>
        <strain evidence="2 3">CBS 100239</strain>
    </source>
</reference>
<gene>
    <name evidence="2" type="ORF">TOPH_09162</name>
</gene>